<name>A0A0R1ZL38_9LACO</name>
<dbReference type="EMBL" id="AYYO01000037">
    <property type="protein sequence ID" value="KRM55058.1"/>
    <property type="molecule type" value="Genomic_DNA"/>
</dbReference>
<dbReference type="PATRIC" id="fig|1291052.5.peg.1809"/>
<organism evidence="1 2">
    <name type="scientific">Lacticaseibacillus sharpeae JCM 1186 = DSM 20505</name>
    <dbReference type="NCBI Taxonomy" id="1291052"/>
    <lineage>
        <taxon>Bacteria</taxon>
        <taxon>Bacillati</taxon>
        <taxon>Bacillota</taxon>
        <taxon>Bacilli</taxon>
        <taxon>Lactobacillales</taxon>
        <taxon>Lactobacillaceae</taxon>
        <taxon>Lacticaseibacillus</taxon>
    </lineage>
</organism>
<keyword evidence="2" id="KW-1185">Reference proteome</keyword>
<dbReference type="Proteomes" id="UP000051679">
    <property type="component" value="Unassembled WGS sequence"/>
</dbReference>
<sequence>MRDVPKEKWLYHDRCMAKWMGFFMSDHTEYMGRKASEKPAVEKRKMSEEECDSVFRDAWLSGGVVAIQMDSTFNDQYAPDIEGLVLGVDTNLICIQTKQGKMMRVVADDIRNVELLQTSEWWAA</sequence>
<protein>
    <recommendedName>
        <fullName evidence="3">DNA-directed RNA polymerase beta subunit</fullName>
    </recommendedName>
</protein>
<comment type="caution">
    <text evidence="1">The sequence shown here is derived from an EMBL/GenBank/DDBJ whole genome shotgun (WGS) entry which is preliminary data.</text>
</comment>
<accession>A0A0R1ZL38</accession>
<reference evidence="1 2" key="1">
    <citation type="journal article" date="2015" name="Genome Announc.">
        <title>Expanding the biotechnology potential of lactobacilli through comparative genomics of 213 strains and associated genera.</title>
        <authorList>
            <person name="Sun Z."/>
            <person name="Harris H.M."/>
            <person name="McCann A."/>
            <person name="Guo C."/>
            <person name="Argimon S."/>
            <person name="Zhang W."/>
            <person name="Yang X."/>
            <person name="Jeffery I.B."/>
            <person name="Cooney J.C."/>
            <person name="Kagawa T.F."/>
            <person name="Liu W."/>
            <person name="Song Y."/>
            <person name="Salvetti E."/>
            <person name="Wrobel A."/>
            <person name="Rasinkangas P."/>
            <person name="Parkhill J."/>
            <person name="Rea M.C."/>
            <person name="O'Sullivan O."/>
            <person name="Ritari J."/>
            <person name="Douillard F.P."/>
            <person name="Paul Ross R."/>
            <person name="Yang R."/>
            <person name="Briner A.E."/>
            <person name="Felis G.E."/>
            <person name="de Vos W.M."/>
            <person name="Barrangou R."/>
            <person name="Klaenhammer T.R."/>
            <person name="Caufield P.W."/>
            <person name="Cui Y."/>
            <person name="Zhang H."/>
            <person name="O'Toole P.W."/>
        </authorList>
    </citation>
    <scope>NUCLEOTIDE SEQUENCE [LARGE SCALE GENOMIC DNA]</scope>
    <source>
        <strain evidence="1 2">DSM 20505</strain>
    </source>
</reference>
<proteinExistence type="predicted"/>
<evidence type="ECO:0000313" key="2">
    <source>
        <dbReference type="Proteomes" id="UP000051679"/>
    </source>
</evidence>
<dbReference type="OrthoDB" id="1644322at2"/>
<dbReference type="RefSeq" id="WP_056975966.1">
    <property type="nucleotide sequence ID" value="NZ_AYYO01000037.1"/>
</dbReference>
<dbReference type="AlphaFoldDB" id="A0A0R1ZL38"/>
<evidence type="ECO:0008006" key="3">
    <source>
        <dbReference type="Google" id="ProtNLM"/>
    </source>
</evidence>
<evidence type="ECO:0000313" key="1">
    <source>
        <dbReference type="EMBL" id="KRM55058.1"/>
    </source>
</evidence>
<gene>
    <name evidence="1" type="ORF">FC18_GL001766</name>
</gene>
<dbReference type="STRING" id="1291052.FC18_GL001766"/>